<keyword evidence="3" id="KW-1185">Reference proteome</keyword>
<protein>
    <submittedName>
        <fullName evidence="2">Uncharacterized protein</fullName>
    </submittedName>
</protein>
<evidence type="ECO:0000256" key="1">
    <source>
        <dbReference type="SAM" id="Phobius"/>
    </source>
</evidence>
<evidence type="ECO:0000313" key="3">
    <source>
        <dbReference type="Proteomes" id="UP001216139"/>
    </source>
</evidence>
<dbReference type="RefSeq" id="WP_273633414.1">
    <property type="nucleotide sequence ID" value="NZ_CP117167.1"/>
</dbReference>
<proteinExistence type="predicted"/>
<keyword evidence="1" id="KW-0812">Transmembrane</keyword>
<feature type="transmembrane region" description="Helical" evidence="1">
    <location>
        <begin position="20"/>
        <end position="41"/>
    </location>
</feature>
<feature type="transmembrane region" description="Helical" evidence="1">
    <location>
        <begin position="47"/>
        <end position="67"/>
    </location>
</feature>
<organism evidence="2 3">
    <name type="scientific">Mucilaginibacter jinjuensis</name>
    <dbReference type="NCBI Taxonomy" id="1176721"/>
    <lineage>
        <taxon>Bacteria</taxon>
        <taxon>Pseudomonadati</taxon>
        <taxon>Bacteroidota</taxon>
        <taxon>Sphingobacteriia</taxon>
        <taxon>Sphingobacteriales</taxon>
        <taxon>Sphingobacteriaceae</taxon>
        <taxon>Mucilaginibacter</taxon>
    </lineage>
</organism>
<evidence type="ECO:0000313" key="2">
    <source>
        <dbReference type="EMBL" id="WCT14921.1"/>
    </source>
</evidence>
<dbReference type="EMBL" id="CP117167">
    <property type="protein sequence ID" value="WCT14921.1"/>
    <property type="molecule type" value="Genomic_DNA"/>
</dbReference>
<reference evidence="2 3" key="1">
    <citation type="submission" date="2023-02" db="EMBL/GenBank/DDBJ databases">
        <title>Genome sequence of Mucilaginibacter jinjuensis strain KACC 16571.</title>
        <authorList>
            <person name="Kim S."/>
            <person name="Heo J."/>
            <person name="Kwon S.-W."/>
        </authorList>
    </citation>
    <scope>NUCLEOTIDE SEQUENCE [LARGE SCALE GENOMIC DNA]</scope>
    <source>
        <strain evidence="2 3">KACC 16571</strain>
    </source>
</reference>
<name>A0ABY7TF29_9SPHI</name>
<feature type="transmembrane region" description="Helical" evidence="1">
    <location>
        <begin position="171"/>
        <end position="200"/>
    </location>
</feature>
<sequence>MNTADKQMINIKTVRFDRGLFIVAILICLILSAAILLSFSAGHPFKIILLGSIIAFIVSYCSYPFILKYYTSQTSLFFSDSRLIKQQADQGMVDFIDWDAMKSYQIHAFESLYGSGFTLTVHPKKGPNRKMSFIGVSLMDDYNIQNPGSLIFKLTQNINDYNKQQLSQNQILLLPGFFASSLLTYLLSIFSVLVLLAFVFYSVSYLSSENKLILFLFPVIIATTFYSKRRKARILYEKLYRLHSR</sequence>
<keyword evidence="1" id="KW-1133">Transmembrane helix</keyword>
<keyword evidence="1" id="KW-0472">Membrane</keyword>
<accession>A0ABY7TF29</accession>
<feature type="transmembrane region" description="Helical" evidence="1">
    <location>
        <begin position="212"/>
        <end position="228"/>
    </location>
</feature>
<gene>
    <name evidence="2" type="ORF">PQO05_13340</name>
</gene>
<dbReference type="Proteomes" id="UP001216139">
    <property type="component" value="Chromosome"/>
</dbReference>